<protein>
    <submittedName>
        <fullName evidence="3">Formin 2, putative</fullName>
    </submittedName>
</protein>
<evidence type="ECO:0000259" key="2">
    <source>
        <dbReference type="PROSITE" id="PS51444"/>
    </source>
</evidence>
<comment type="caution">
    <text evidence="3">The sequence shown here is derived from an EMBL/GenBank/DDBJ whole genome shotgun (WGS) entry which is preliminary data.</text>
</comment>
<feature type="compositionally biased region" description="Basic and acidic residues" evidence="1">
    <location>
        <begin position="205"/>
        <end position="216"/>
    </location>
</feature>
<dbReference type="Gene3D" id="1.20.58.2220">
    <property type="entry name" value="Formin, FH2 domain"/>
    <property type="match status" value="1"/>
</dbReference>
<feature type="compositionally biased region" description="Pro residues" evidence="1">
    <location>
        <begin position="992"/>
        <end position="1006"/>
    </location>
</feature>
<name>A0AAV4M0P1_BABCB</name>
<reference evidence="3 4" key="1">
    <citation type="submission" date="2021-06" db="EMBL/GenBank/DDBJ databases">
        <title>Genome sequence of Babesia caballi.</title>
        <authorList>
            <person name="Yamagishi J."/>
            <person name="Kidaka T."/>
            <person name="Ochi A."/>
        </authorList>
    </citation>
    <scope>NUCLEOTIDE SEQUENCE [LARGE SCALE GENOMIC DNA]</scope>
    <source>
        <strain evidence="3">USDA-D6B2</strain>
    </source>
</reference>
<dbReference type="InterPro" id="IPR042201">
    <property type="entry name" value="FH2_Formin_sf"/>
</dbReference>
<dbReference type="SMART" id="SM00498">
    <property type="entry name" value="FH2"/>
    <property type="match status" value="1"/>
</dbReference>
<feature type="region of interest" description="Disordered" evidence="1">
    <location>
        <begin position="823"/>
        <end position="877"/>
    </location>
</feature>
<feature type="compositionally biased region" description="Basic and acidic residues" evidence="1">
    <location>
        <begin position="841"/>
        <end position="856"/>
    </location>
</feature>
<dbReference type="PROSITE" id="PS51444">
    <property type="entry name" value="FH2"/>
    <property type="match status" value="1"/>
</dbReference>
<dbReference type="EMBL" id="BPLF01000005">
    <property type="protein sequence ID" value="GIX65553.1"/>
    <property type="molecule type" value="Genomic_DNA"/>
</dbReference>
<dbReference type="RefSeq" id="XP_067717622.1">
    <property type="nucleotide sequence ID" value="XM_067861521.1"/>
</dbReference>
<dbReference type="PANTHER" id="PTHR45725">
    <property type="entry name" value="FORMIN HOMOLOGY 2 FAMILY MEMBER"/>
    <property type="match status" value="1"/>
</dbReference>
<sequence>MVASHLKNHERNVEAARSFDRKEQGRDGNLRSESVVQILDSLHIGTEEGNVSRPTVEPPSDSIVRARKNVVKQRPFAKDDNEASAGTSQFDFSRFGSKQRSRPRDLTPSEAESQASSDIEVQTGLLCRGNTLGTLFRNRGRSVHRAKEQLAKVPPERQDSTNTYRTPQRSSIKHQGTETAAAEVDVTGYPVPPLNIPDPAMVEAGDIRREAEESRRTASGNSSKDRGAPTPGDSSRPNMDEILTKIKRAVTQDLSNEIRPPLIHSFTNKLFAMRTPWQLPMKERSLRNNVQQVVSFYRVLERYVEDQVFRYGPALHPRLERVYNDFYVKVDQMFKKVSDKHMSQFDEPRRLAVVGNGVYDLGGHRSRGAPIYYQKFVVFDLAQETPTFANEHGDVFHRQVLNFPMNSRGLPSMRYLCSVASAALFWLDFYNRDNVVIFNYSALNYNLLLTFACVIIASQPLATANEVDHMITSSFDWRRKCQSVTKGLKRKPDTNTGVDLPQMIPIVRWPPSYKRYVSYFLSLYGAPIDFVIAQQFRLKRITLINCMLPGTEVMLEVYQVGPDASQAAAAQRWGEGERSKQCSRYAAAFFPKCACGGKERDGVVLIACSSDYKVLSKSTNSTSSKYGYVGEVIFDFKVDADGNRRNIIISGDITIALVAVTMKQRKVIATYSFNTGFVSSEVLEVPKAEFDIWDDSCAIQPHGQMTIAMESRQRHGADSWNASAPPIIIRPPMSDVGIFMRHHVAKVSATETQALVKATGLSYDTCKFALKLCPRYLDAVAILNTLFVPKKVKESLESTIMRGDTSPKSGLLTVESIDTPRLDAVGAEPLVGKPSAPGEAEASREPEGSRVSEELATKGSGSPLSATPSTQTDRDGAVGTVVDRDSALTVDQVERVVMDSDGMMQLLLVDGTKRPIPKNSITSLFQMFGTYQGTPTEAPKDAAPGMDGQAHSSAAVSTRSVAGAAGFLPHDGPVPGLSGPFPLAKPGLMPKAMPPPPSSVSTPPSPTTTLPKSVAPGKDVPLAKKAPEAKLQAVTSKAPPQPPKAKESVPKAAPFAVKKGPPCKMKAAPPPPIGKAKALVAKKPPPLGVKLHWKPLNTNTVKGTIFENLPKPSTETKIFDSSVAKQLFSKTAVKRQLTMKAPEIKRKMVLEILDAKRAQNIGIILRFAKESDLDDLIECLDTVTLDHPIVTLDNIFKIQSALPQGQELESFTAALQGGADITAYRDVEQKIFKIIKRQHMEQKARVIHFALNYKTLLEVVDGQIGVFQRANEQITANEFLPIVMGGILQYGNFVNHGDDSDVHTVGFSLSSASKLIDLKSADNALSSMHYLVVNLVVKFPDLDFAAFDRSLNHVFEAEKISASGVDEIFDEIRDGLNFLIRLDQQVPPESLLHRKNKELISESTAAIGVANERQKVVFDATRSIWRYLGEECKQGVSLEEIYRILADFTRCIKRVMADIQQRPSKFIVALNGGAEREIYTNKFSRARRR</sequence>
<feature type="region of interest" description="Disordered" evidence="1">
    <location>
        <begin position="1"/>
        <end position="118"/>
    </location>
</feature>
<keyword evidence="4" id="KW-1185">Reference proteome</keyword>
<feature type="compositionally biased region" description="Basic and acidic residues" evidence="1">
    <location>
        <begin position="145"/>
        <end position="159"/>
    </location>
</feature>
<evidence type="ECO:0000313" key="3">
    <source>
        <dbReference type="EMBL" id="GIX65553.1"/>
    </source>
</evidence>
<organism evidence="3 4">
    <name type="scientific">Babesia caballi</name>
    <dbReference type="NCBI Taxonomy" id="5871"/>
    <lineage>
        <taxon>Eukaryota</taxon>
        <taxon>Sar</taxon>
        <taxon>Alveolata</taxon>
        <taxon>Apicomplexa</taxon>
        <taxon>Aconoidasida</taxon>
        <taxon>Piroplasmida</taxon>
        <taxon>Babesiidae</taxon>
        <taxon>Babesia</taxon>
    </lineage>
</organism>
<feature type="compositionally biased region" description="Basic and acidic residues" evidence="1">
    <location>
        <begin position="7"/>
        <end position="30"/>
    </location>
</feature>
<feature type="compositionally biased region" description="Polar residues" evidence="1">
    <location>
        <begin position="859"/>
        <end position="871"/>
    </location>
</feature>
<accession>A0AAV4M0P1</accession>
<feature type="region of interest" description="Disordered" evidence="1">
    <location>
        <begin position="138"/>
        <end position="239"/>
    </location>
</feature>
<dbReference type="SUPFAM" id="SSF101447">
    <property type="entry name" value="Formin homology 2 domain (FH2 domain)"/>
    <property type="match status" value="1"/>
</dbReference>
<dbReference type="GeneID" id="94197034"/>
<dbReference type="Gene3D" id="3.90.190.10">
    <property type="entry name" value="Protein tyrosine phosphatase superfamily"/>
    <property type="match status" value="1"/>
</dbReference>
<gene>
    <name evidence="3" type="ORF">BcabD6B2_49880</name>
</gene>
<proteinExistence type="predicted"/>
<evidence type="ECO:0000313" key="4">
    <source>
        <dbReference type="Proteomes" id="UP001497744"/>
    </source>
</evidence>
<evidence type="ECO:0000256" key="1">
    <source>
        <dbReference type="SAM" id="MobiDB-lite"/>
    </source>
</evidence>
<dbReference type="Proteomes" id="UP001497744">
    <property type="component" value="Unassembled WGS sequence"/>
</dbReference>
<dbReference type="PANTHER" id="PTHR45725:SF1">
    <property type="entry name" value="DISHEVELLED ASSOCIATED ACTIVATOR OF MORPHOGENESIS, ISOFORM D"/>
    <property type="match status" value="1"/>
</dbReference>
<feature type="domain" description="FH2" evidence="2">
    <location>
        <begin position="1078"/>
        <end position="1478"/>
    </location>
</feature>
<dbReference type="InterPro" id="IPR015425">
    <property type="entry name" value="FH2_Formin"/>
</dbReference>
<feature type="compositionally biased region" description="Polar residues" evidence="1">
    <location>
        <begin position="160"/>
        <end position="178"/>
    </location>
</feature>
<feature type="region of interest" description="Disordered" evidence="1">
    <location>
        <begin position="985"/>
        <end position="1064"/>
    </location>
</feature>
<dbReference type="InterPro" id="IPR051425">
    <property type="entry name" value="Formin_Homology"/>
</dbReference>
<dbReference type="Pfam" id="PF02181">
    <property type="entry name" value="FH2"/>
    <property type="match status" value="1"/>
</dbReference>
<dbReference type="InterPro" id="IPR029021">
    <property type="entry name" value="Prot-tyrosine_phosphatase-like"/>
</dbReference>